<name>A0A0F9WF64_9MICR</name>
<dbReference type="VEuPathDB" id="MicrosporidiaDB:AAJ76_800032255"/>
<dbReference type="SMART" id="SM00177">
    <property type="entry name" value="ARF"/>
    <property type="match status" value="1"/>
</dbReference>
<dbReference type="PRINTS" id="PR00449">
    <property type="entry name" value="RASTRNSFRMNG"/>
</dbReference>
<dbReference type="FunFam" id="3.40.50.300:FF:000274">
    <property type="entry name" value="ras-related protein RABA5a"/>
    <property type="match status" value="1"/>
</dbReference>
<feature type="compositionally biased region" description="Basic residues" evidence="8">
    <location>
        <begin position="199"/>
        <end position="208"/>
    </location>
</feature>
<dbReference type="InterPro" id="IPR001806">
    <property type="entry name" value="Small_GTPase"/>
</dbReference>
<comment type="similarity">
    <text evidence="2">Belongs to the small GTPase superfamily. Rab family.</text>
</comment>
<dbReference type="GO" id="GO:0016020">
    <property type="term" value="C:membrane"/>
    <property type="evidence" value="ECO:0007669"/>
    <property type="project" value="UniProtKB-SubCell"/>
</dbReference>
<evidence type="ECO:0000256" key="3">
    <source>
        <dbReference type="ARBA" id="ARBA00022741"/>
    </source>
</evidence>
<keyword evidence="10" id="KW-1185">Reference proteome</keyword>
<keyword evidence="6" id="KW-0449">Lipoprotein</keyword>
<dbReference type="VEuPathDB" id="MicrosporidiaDB:G9O61_00g012060"/>
<dbReference type="OrthoDB" id="9989112at2759"/>
<evidence type="ECO:0000256" key="1">
    <source>
        <dbReference type="ARBA" id="ARBA00004635"/>
    </source>
</evidence>
<dbReference type="NCBIfam" id="TIGR00231">
    <property type="entry name" value="small_GTP"/>
    <property type="match status" value="1"/>
</dbReference>
<evidence type="ECO:0000313" key="9">
    <source>
        <dbReference type="EMBL" id="KKO75986.1"/>
    </source>
</evidence>
<reference evidence="9 10" key="1">
    <citation type="journal article" date="2015" name="Environ. Microbiol.">
        <title>Genome analyses suggest the presence of polyploidy and recent human-driven expansions in eight global populations of the honeybee pathogen Nosema ceranae.</title>
        <authorList>
            <person name="Pelin A."/>
            <person name="Selman M."/>
            <person name="Aris-Brosou S."/>
            <person name="Farinelli L."/>
            <person name="Corradi N."/>
        </authorList>
    </citation>
    <scope>NUCLEOTIDE SEQUENCE [LARGE SCALE GENOMIC DNA]</scope>
    <source>
        <strain evidence="9 10">PA08 1199</strain>
    </source>
</reference>
<dbReference type="AlphaFoldDB" id="A0A0F9WF64"/>
<dbReference type="InterPro" id="IPR050209">
    <property type="entry name" value="Rab_GTPases_membrane_traffic"/>
</dbReference>
<dbReference type="EMBL" id="JPQZ01000008">
    <property type="protein sequence ID" value="KKO75986.1"/>
    <property type="molecule type" value="Genomic_DNA"/>
</dbReference>
<sequence length="208" mass="23573">MDAAGPKQFDYLFKIVLIGDSAVGKTNLLSQLIHKKYLSDSRATIGVEFGTMTFNIDNKIIKAQIWDTAGQERYQAITHAYYRGSSGSILVYDVTQPNTLKKALETWLVQLKNHTENIPIMLIGNKTDLQRQVSTENGKEEAFRNSIMYFETSAKTGENVNEAFHELITVIYNKHKEKELKKGSKAKSKTFSGKEIKNIKQKKKKSCC</sequence>
<keyword evidence="4" id="KW-0342">GTP-binding</keyword>
<keyword evidence="7" id="KW-0636">Prenylation</keyword>
<protein>
    <submittedName>
        <fullName evidence="9">Ras-related gtp-binding protein rab11</fullName>
    </submittedName>
</protein>
<proteinExistence type="inferred from homology"/>
<evidence type="ECO:0000256" key="6">
    <source>
        <dbReference type="ARBA" id="ARBA00023288"/>
    </source>
</evidence>
<comment type="subcellular location">
    <subcellularLocation>
        <location evidence="1">Membrane</location>
        <topology evidence="1">Lipid-anchor</topology>
    </subcellularLocation>
</comment>
<dbReference type="SMART" id="SM00174">
    <property type="entry name" value="RHO"/>
    <property type="match status" value="1"/>
</dbReference>
<dbReference type="SMART" id="SM00176">
    <property type="entry name" value="RAN"/>
    <property type="match status" value="1"/>
</dbReference>
<dbReference type="VEuPathDB" id="MicrosporidiaDB:NCER_100439"/>
<dbReference type="GO" id="GO:0005525">
    <property type="term" value="F:GTP binding"/>
    <property type="evidence" value="ECO:0007669"/>
    <property type="project" value="UniProtKB-KW"/>
</dbReference>
<dbReference type="InterPro" id="IPR005225">
    <property type="entry name" value="Small_GTP-bd"/>
</dbReference>
<dbReference type="RefSeq" id="XP_024331728.1">
    <property type="nucleotide sequence ID" value="XM_024476453.1"/>
</dbReference>
<keyword evidence="5" id="KW-0472">Membrane</keyword>
<dbReference type="GeneID" id="36321406"/>
<comment type="caution">
    <text evidence="9">The sequence shown here is derived from an EMBL/GenBank/DDBJ whole genome shotgun (WGS) entry which is preliminary data.</text>
</comment>
<dbReference type="PROSITE" id="PS51419">
    <property type="entry name" value="RAB"/>
    <property type="match status" value="1"/>
</dbReference>
<dbReference type="Gene3D" id="3.40.50.300">
    <property type="entry name" value="P-loop containing nucleotide triphosphate hydrolases"/>
    <property type="match status" value="1"/>
</dbReference>
<dbReference type="OMA" id="KRACCIN"/>
<dbReference type="SMART" id="SM00175">
    <property type="entry name" value="RAB"/>
    <property type="match status" value="1"/>
</dbReference>
<dbReference type="SUPFAM" id="SSF52540">
    <property type="entry name" value="P-loop containing nucleoside triphosphate hydrolases"/>
    <property type="match status" value="1"/>
</dbReference>
<dbReference type="PANTHER" id="PTHR47979">
    <property type="entry name" value="DRAB11-RELATED"/>
    <property type="match status" value="1"/>
</dbReference>
<evidence type="ECO:0000256" key="5">
    <source>
        <dbReference type="ARBA" id="ARBA00023136"/>
    </source>
</evidence>
<dbReference type="PROSITE" id="PS51421">
    <property type="entry name" value="RAS"/>
    <property type="match status" value="1"/>
</dbReference>
<organism evidence="9 10">
    <name type="scientific">Vairimorpha ceranae</name>
    <dbReference type="NCBI Taxonomy" id="40302"/>
    <lineage>
        <taxon>Eukaryota</taxon>
        <taxon>Fungi</taxon>
        <taxon>Fungi incertae sedis</taxon>
        <taxon>Microsporidia</taxon>
        <taxon>Nosematidae</taxon>
        <taxon>Vairimorpha</taxon>
    </lineage>
</organism>
<accession>A0A0F9WF64</accession>
<dbReference type="PROSITE" id="PS51420">
    <property type="entry name" value="RHO"/>
    <property type="match status" value="1"/>
</dbReference>
<feature type="region of interest" description="Disordered" evidence="8">
    <location>
        <begin position="182"/>
        <end position="208"/>
    </location>
</feature>
<dbReference type="SMART" id="SM00173">
    <property type="entry name" value="RAS"/>
    <property type="match status" value="1"/>
</dbReference>
<dbReference type="InterPro" id="IPR027417">
    <property type="entry name" value="P-loop_NTPase"/>
</dbReference>
<dbReference type="GO" id="GO:0003924">
    <property type="term" value="F:GTPase activity"/>
    <property type="evidence" value="ECO:0007669"/>
    <property type="project" value="InterPro"/>
</dbReference>
<keyword evidence="3" id="KW-0547">Nucleotide-binding</keyword>
<evidence type="ECO:0000256" key="4">
    <source>
        <dbReference type="ARBA" id="ARBA00023134"/>
    </source>
</evidence>
<evidence type="ECO:0000256" key="8">
    <source>
        <dbReference type="SAM" id="MobiDB-lite"/>
    </source>
</evidence>
<dbReference type="Pfam" id="PF00071">
    <property type="entry name" value="Ras"/>
    <property type="match status" value="1"/>
</dbReference>
<evidence type="ECO:0000256" key="7">
    <source>
        <dbReference type="ARBA" id="ARBA00023289"/>
    </source>
</evidence>
<evidence type="ECO:0000313" key="10">
    <source>
        <dbReference type="Proteomes" id="UP000034350"/>
    </source>
</evidence>
<dbReference type="Proteomes" id="UP000034350">
    <property type="component" value="Unassembled WGS sequence"/>
</dbReference>
<evidence type="ECO:0000256" key="2">
    <source>
        <dbReference type="ARBA" id="ARBA00006270"/>
    </source>
</evidence>
<gene>
    <name evidence="9" type="ORF">AAJ76_800032255</name>
</gene>